<name>A0A090RXR0_9VIBR</name>
<feature type="transmembrane region" description="Helical" evidence="7">
    <location>
        <begin position="205"/>
        <end position="225"/>
    </location>
</feature>
<dbReference type="InterPro" id="IPR000515">
    <property type="entry name" value="MetI-like"/>
</dbReference>
<dbReference type="InterPro" id="IPR035906">
    <property type="entry name" value="MetI-like_sf"/>
</dbReference>
<dbReference type="EMBL" id="BBMR01000005">
    <property type="protein sequence ID" value="GAL20046.1"/>
    <property type="molecule type" value="Genomic_DNA"/>
</dbReference>
<evidence type="ECO:0000259" key="8">
    <source>
        <dbReference type="PROSITE" id="PS50928"/>
    </source>
</evidence>
<protein>
    <submittedName>
        <fullName evidence="9">Putative sugar ABC transporter permease protein</fullName>
    </submittedName>
</protein>
<keyword evidence="6 7" id="KW-0472">Membrane</keyword>
<evidence type="ECO:0000256" key="1">
    <source>
        <dbReference type="ARBA" id="ARBA00004651"/>
    </source>
</evidence>
<evidence type="ECO:0000256" key="6">
    <source>
        <dbReference type="ARBA" id="ARBA00023136"/>
    </source>
</evidence>
<evidence type="ECO:0000313" key="10">
    <source>
        <dbReference type="Proteomes" id="UP000029228"/>
    </source>
</evidence>
<accession>A0A090RXR0</accession>
<comment type="similarity">
    <text evidence="7">Belongs to the binding-protein-dependent transport system permease family.</text>
</comment>
<keyword evidence="10" id="KW-1185">Reference proteome</keyword>
<feature type="transmembrane region" description="Helical" evidence="7">
    <location>
        <begin position="345"/>
        <end position="367"/>
    </location>
</feature>
<feature type="transmembrane region" description="Helical" evidence="7">
    <location>
        <begin position="289"/>
        <end position="309"/>
    </location>
</feature>
<dbReference type="STRING" id="990268.JCM19235_4246"/>
<evidence type="ECO:0000256" key="7">
    <source>
        <dbReference type="RuleBase" id="RU363032"/>
    </source>
</evidence>
<dbReference type="SUPFAM" id="SSF160964">
    <property type="entry name" value="MalF N-terminal region-like"/>
    <property type="match status" value="1"/>
</dbReference>
<gene>
    <name evidence="9" type="ORF">JCM19235_4246</name>
</gene>
<comment type="subcellular location">
    <subcellularLocation>
        <location evidence="1 7">Cell membrane</location>
        <topology evidence="1 7">Multi-pass membrane protein</topology>
    </subcellularLocation>
</comment>
<dbReference type="PANTHER" id="PTHR30193">
    <property type="entry name" value="ABC TRANSPORTER PERMEASE PROTEIN"/>
    <property type="match status" value="1"/>
</dbReference>
<dbReference type="OrthoDB" id="9785347at2"/>
<proteinExistence type="inferred from homology"/>
<keyword evidence="4 7" id="KW-0812">Transmembrane</keyword>
<dbReference type="GO" id="GO:0055085">
    <property type="term" value="P:transmembrane transport"/>
    <property type="evidence" value="ECO:0007669"/>
    <property type="project" value="InterPro"/>
</dbReference>
<dbReference type="GO" id="GO:0005886">
    <property type="term" value="C:plasma membrane"/>
    <property type="evidence" value="ECO:0007669"/>
    <property type="project" value="UniProtKB-SubCell"/>
</dbReference>
<comment type="caution">
    <text evidence="9">The sequence shown here is derived from an EMBL/GenBank/DDBJ whole genome shotgun (WGS) entry which is preliminary data.</text>
</comment>
<evidence type="ECO:0000313" key="9">
    <source>
        <dbReference type="EMBL" id="GAL20046.1"/>
    </source>
</evidence>
<evidence type="ECO:0000256" key="3">
    <source>
        <dbReference type="ARBA" id="ARBA00022475"/>
    </source>
</evidence>
<feature type="transmembrane region" description="Helical" evidence="7">
    <location>
        <begin position="398"/>
        <end position="423"/>
    </location>
</feature>
<reference evidence="9 10" key="1">
    <citation type="submission" date="2014-09" db="EMBL/GenBank/DDBJ databases">
        <title>Vibrio maritimus JCM 19235. (C45) whole genome shotgun sequence.</title>
        <authorList>
            <person name="Sawabe T."/>
            <person name="Meirelles P."/>
            <person name="Nakanishi M."/>
            <person name="Sayaka M."/>
            <person name="Hattori M."/>
            <person name="Ohkuma M."/>
        </authorList>
    </citation>
    <scope>NUCLEOTIDE SEQUENCE [LARGE SCALE GENOMIC DNA]</scope>
    <source>
        <strain evidence="10">JCM19235</strain>
    </source>
</reference>
<evidence type="ECO:0000256" key="5">
    <source>
        <dbReference type="ARBA" id="ARBA00022989"/>
    </source>
</evidence>
<feature type="domain" description="ABC transmembrane type-1" evidence="8">
    <location>
        <begin position="200"/>
        <end position="419"/>
    </location>
</feature>
<keyword evidence="3" id="KW-1003">Cell membrane</keyword>
<dbReference type="InterPro" id="IPR051393">
    <property type="entry name" value="ABC_transporter_permease"/>
</dbReference>
<keyword evidence="5 7" id="KW-1133">Transmembrane helix</keyword>
<dbReference type="CDD" id="cd06261">
    <property type="entry name" value="TM_PBP2"/>
    <property type="match status" value="1"/>
</dbReference>
<dbReference type="AlphaFoldDB" id="A0A090RXR0"/>
<dbReference type="Gene3D" id="1.10.3720.10">
    <property type="entry name" value="MetI-like"/>
    <property type="match status" value="1"/>
</dbReference>
<dbReference type="SUPFAM" id="SSF161098">
    <property type="entry name" value="MetI-like"/>
    <property type="match status" value="1"/>
</dbReference>
<dbReference type="PANTHER" id="PTHR30193:SF37">
    <property type="entry name" value="INNER MEMBRANE ABC TRANSPORTER PERMEASE PROTEIN YCJO"/>
    <property type="match status" value="1"/>
</dbReference>
<sequence length="436" mass="48305">MNRSKTLGPVMMSPALVFVVLFFLLPVVMTAVFSLTNMSTATGISSGTYQVSPSALRTLSADYDMPQLAESLKESRFTIDKQGIDALGSSNLDARFIEQLESVLVGKTFDNRRDLTRELRRLSHSPRSPRELNRTADNFQRSVGTTRYENKAAMLSAVEAAGITLSDRESEALLKASYTGWTWTTENYQRMTSLPDTKTALSNTLLYVFATLSLFNIGFALVLALTTHYMPKKIAGFYRAVWLLPRITPPVLYVLLWKWLAWDTGFISNLGATFGIAPKNWMLDTPAHAWTFVILINGFVGASMGMLVLSSAINAIPKSHFWASEVDGASRLQQIRYIILPQLRWPILFMTCYQTLSLLASFDYILLATGGGPGGSTEVWALRAFHTALSNYAGNLQYGYGAALAMVLVAIGMVMSVVYLKLFGFNKMVAKPRIEI</sequence>
<dbReference type="PROSITE" id="PS50928">
    <property type="entry name" value="ABC_TM1"/>
    <property type="match status" value="1"/>
</dbReference>
<evidence type="ECO:0000256" key="2">
    <source>
        <dbReference type="ARBA" id="ARBA00022448"/>
    </source>
</evidence>
<dbReference type="Proteomes" id="UP000029228">
    <property type="component" value="Unassembled WGS sequence"/>
</dbReference>
<dbReference type="Pfam" id="PF00528">
    <property type="entry name" value="BPD_transp_1"/>
    <property type="match status" value="1"/>
</dbReference>
<keyword evidence="2 7" id="KW-0813">Transport</keyword>
<organism evidence="9 10">
    <name type="scientific">Vibrio maritimus</name>
    <dbReference type="NCBI Taxonomy" id="990268"/>
    <lineage>
        <taxon>Bacteria</taxon>
        <taxon>Pseudomonadati</taxon>
        <taxon>Pseudomonadota</taxon>
        <taxon>Gammaproteobacteria</taxon>
        <taxon>Vibrionales</taxon>
        <taxon>Vibrionaceae</taxon>
        <taxon>Vibrio</taxon>
    </lineage>
</organism>
<evidence type="ECO:0000256" key="4">
    <source>
        <dbReference type="ARBA" id="ARBA00022692"/>
    </source>
</evidence>